<dbReference type="PRINTS" id="PR00385">
    <property type="entry name" value="P450"/>
</dbReference>
<keyword evidence="10 13" id="KW-0408">Iron</keyword>
<evidence type="ECO:0000256" key="7">
    <source>
        <dbReference type="ARBA" id="ARBA00022824"/>
    </source>
</evidence>
<dbReference type="InterPro" id="IPR002401">
    <property type="entry name" value="Cyt_P450_E_grp-I"/>
</dbReference>
<dbReference type="PANTHER" id="PTHR24292:SF54">
    <property type="entry name" value="CYP9F3-RELATED"/>
    <property type="match status" value="1"/>
</dbReference>
<feature type="binding site" description="axial binding residue" evidence="13">
    <location>
        <position position="431"/>
    </location>
    <ligand>
        <name>heme</name>
        <dbReference type="ChEBI" id="CHEBI:30413"/>
    </ligand>
    <ligandPart>
        <name>Fe</name>
        <dbReference type="ChEBI" id="CHEBI:18248"/>
    </ligandPart>
</feature>
<dbReference type="FunFam" id="1.10.630.10:FF:000182">
    <property type="entry name" value="Cytochrome P450 3A4"/>
    <property type="match status" value="1"/>
</dbReference>
<dbReference type="Gene3D" id="1.10.630.10">
    <property type="entry name" value="Cytochrome P450"/>
    <property type="match status" value="1"/>
</dbReference>
<dbReference type="GO" id="GO:0016705">
    <property type="term" value="F:oxidoreductase activity, acting on paired donors, with incorporation or reduction of molecular oxygen"/>
    <property type="evidence" value="ECO:0007669"/>
    <property type="project" value="InterPro"/>
</dbReference>
<keyword evidence="11" id="KW-0503">Monooxygenase</keyword>
<evidence type="ECO:0000256" key="10">
    <source>
        <dbReference type="ARBA" id="ARBA00023004"/>
    </source>
</evidence>
<evidence type="ECO:0000256" key="13">
    <source>
        <dbReference type="PIRSR" id="PIRSR602401-1"/>
    </source>
</evidence>
<proteinExistence type="inferred from homology"/>
<dbReference type="GO" id="GO:0020037">
    <property type="term" value="F:heme binding"/>
    <property type="evidence" value="ECO:0007669"/>
    <property type="project" value="InterPro"/>
</dbReference>
<evidence type="ECO:0000256" key="5">
    <source>
        <dbReference type="ARBA" id="ARBA00022617"/>
    </source>
</evidence>
<evidence type="ECO:0000256" key="6">
    <source>
        <dbReference type="ARBA" id="ARBA00022723"/>
    </source>
</evidence>
<dbReference type="InterPro" id="IPR050476">
    <property type="entry name" value="Insect_CytP450_Detox"/>
</dbReference>
<evidence type="ECO:0000256" key="11">
    <source>
        <dbReference type="ARBA" id="ARBA00023033"/>
    </source>
</evidence>
<accession>A0A224XP46</accession>
<evidence type="ECO:0000256" key="9">
    <source>
        <dbReference type="ARBA" id="ARBA00023002"/>
    </source>
</evidence>
<comment type="cofactor">
    <cofactor evidence="1 13">
        <name>heme</name>
        <dbReference type="ChEBI" id="CHEBI:30413"/>
    </cofactor>
</comment>
<dbReference type="GO" id="GO:0004497">
    <property type="term" value="F:monooxygenase activity"/>
    <property type="evidence" value="ECO:0007669"/>
    <property type="project" value="UniProtKB-KW"/>
</dbReference>
<dbReference type="AlphaFoldDB" id="A0A224XP46"/>
<name>A0A224XP46_9HEMI</name>
<dbReference type="PANTHER" id="PTHR24292">
    <property type="entry name" value="CYTOCHROME P450"/>
    <property type="match status" value="1"/>
</dbReference>
<dbReference type="PRINTS" id="PR00463">
    <property type="entry name" value="EP450I"/>
</dbReference>
<dbReference type="GO" id="GO:0005506">
    <property type="term" value="F:iron ion binding"/>
    <property type="evidence" value="ECO:0007669"/>
    <property type="project" value="InterPro"/>
</dbReference>
<keyword evidence="9" id="KW-0560">Oxidoreductase</keyword>
<comment type="subcellular location">
    <subcellularLocation>
        <location evidence="3">Endoplasmic reticulum membrane</location>
        <topology evidence="3">Peripheral membrane protein</topology>
    </subcellularLocation>
    <subcellularLocation>
        <location evidence="2">Microsome membrane</location>
        <topology evidence="2">Peripheral membrane protein</topology>
    </subcellularLocation>
</comment>
<evidence type="ECO:0000256" key="1">
    <source>
        <dbReference type="ARBA" id="ARBA00001971"/>
    </source>
</evidence>
<evidence type="ECO:0000256" key="4">
    <source>
        <dbReference type="ARBA" id="ARBA00010617"/>
    </source>
</evidence>
<evidence type="ECO:0000256" key="8">
    <source>
        <dbReference type="ARBA" id="ARBA00022848"/>
    </source>
</evidence>
<evidence type="ECO:0000256" key="3">
    <source>
        <dbReference type="ARBA" id="ARBA00004406"/>
    </source>
</evidence>
<sequence>MLTSILLAALVFIIYTFLTINHDYWQKKGIPYRKPYPFFGNLFRVFIKKETYHMALHRLYKESEGHRFFGIFNLMIPTLLIRDVKTINHVLKTDFSRFSSRGLVADYKRDPLSVNIFFMDGHLWKRSRELLRPGFKAGRLRSLVPLIEKSAKLVFEERGKQKKCLEVKGFSKRFSAAVIVGSVLGLELSDAIVDAFVKHMDQAFSVQGWQAIPVFLRLFVPRIAVALGIKCVPQETEDFFKDVAEKVKAGREDGVIRDDYIETIISSINGLSDHYSEKSLLDAAMSGQFFIFALGGFETTTSTLIYSLHELARHQDVCEEARLEISRVLDGRRGGFTYDHLKEMVYLENVINEVLRLHPPIIGYTRVCTATYRIPDSDIVLQPGDPVIISVPSVQTDSKYFDQPEEFRPSRFDKPIVEGTFLPFALGPRNCLGMRLAMMELKIVLAHILLNFDISLDITRTPEKLEFHPGYLIAAPLTDVWINFTPR</sequence>
<keyword evidence="5 13" id="KW-0349">Heme</keyword>
<evidence type="ECO:0000256" key="12">
    <source>
        <dbReference type="ARBA" id="ARBA00023136"/>
    </source>
</evidence>
<organism evidence="14">
    <name type="scientific">Panstrongylus lignarius</name>
    <dbReference type="NCBI Taxonomy" id="156445"/>
    <lineage>
        <taxon>Eukaryota</taxon>
        <taxon>Metazoa</taxon>
        <taxon>Ecdysozoa</taxon>
        <taxon>Arthropoda</taxon>
        <taxon>Hexapoda</taxon>
        <taxon>Insecta</taxon>
        <taxon>Pterygota</taxon>
        <taxon>Neoptera</taxon>
        <taxon>Paraneoptera</taxon>
        <taxon>Hemiptera</taxon>
        <taxon>Heteroptera</taxon>
        <taxon>Panheteroptera</taxon>
        <taxon>Cimicomorpha</taxon>
        <taxon>Reduviidae</taxon>
        <taxon>Triatominae</taxon>
        <taxon>Panstrongylus</taxon>
    </lineage>
</organism>
<keyword evidence="6 13" id="KW-0479">Metal-binding</keyword>
<keyword evidence="12" id="KW-0472">Membrane</keyword>
<comment type="similarity">
    <text evidence="4">Belongs to the cytochrome P450 family.</text>
</comment>
<protein>
    <submittedName>
        <fullName evidence="14">Putative cytochrome p450 cyp4/cyp19/cyp26 subfamily</fullName>
    </submittedName>
</protein>
<dbReference type="EMBL" id="GFTR01006657">
    <property type="protein sequence ID" value="JAW09769.1"/>
    <property type="molecule type" value="Transcribed_RNA"/>
</dbReference>
<dbReference type="GO" id="GO:0005789">
    <property type="term" value="C:endoplasmic reticulum membrane"/>
    <property type="evidence" value="ECO:0007669"/>
    <property type="project" value="UniProtKB-SubCell"/>
</dbReference>
<dbReference type="SUPFAM" id="SSF48264">
    <property type="entry name" value="Cytochrome P450"/>
    <property type="match status" value="1"/>
</dbReference>
<keyword evidence="7" id="KW-0256">Endoplasmic reticulum</keyword>
<dbReference type="CDD" id="cd11056">
    <property type="entry name" value="CYP6-like"/>
    <property type="match status" value="1"/>
</dbReference>
<keyword evidence="8" id="KW-0492">Microsome</keyword>
<dbReference type="Pfam" id="PF00067">
    <property type="entry name" value="p450"/>
    <property type="match status" value="1"/>
</dbReference>
<dbReference type="InterPro" id="IPR036396">
    <property type="entry name" value="Cyt_P450_sf"/>
</dbReference>
<evidence type="ECO:0000313" key="14">
    <source>
        <dbReference type="EMBL" id="JAW09769.1"/>
    </source>
</evidence>
<dbReference type="InterPro" id="IPR001128">
    <property type="entry name" value="Cyt_P450"/>
</dbReference>
<evidence type="ECO:0000256" key="2">
    <source>
        <dbReference type="ARBA" id="ARBA00004174"/>
    </source>
</evidence>
<reference evidence="14" key="1">
    <citation type="journal article" date="2018" name="PLoS Negl. Trop. Dis.">
        <title>An insight into the salivary gland and fat body transcriptome of Panstrongylus lignarius (Hemiptera: Heteroptera), the main vector of Chagas disease in Peru.</title>
        <authorList>
            <person name="Nevoa J.C."/>
            <person name="Mendes M.T."/>
            <person name="da Silva M.V."/>
            <person name="Soares S.C."/>
            <person name="Oliveira C.J.F."/>
            <person name="Ribeiro J.M.C."/>
        </authorList>
    </citation>
    <scope>NUCLEOTIDE SEQUENCE</scope>
</reference>